<dbReference type="EMBL" id="DS268575">
    <property type="protein sequence ID" value="EFO91121.1"/>
    <property type="molecule type" value="Genomic_DNA"/>
</dbReference>
<dbReference type="Pfam" id="PF00102">
    <property type="entry name" value="Y_phosphatase"/>
    <property type="match status" value="1"/>
</dbReference>
<evidence type="ECO:0000313" key="3">
    <source>
        <dbReference type="Proteomes" id="UP000008281"/>
    </source>
</evidence>
<name>E3NAH6_CAERE</name>
<dbReference type="AlphaFoldDB" id="E3NAH6"/>
<evidence type="ECO:0000259" key="1">
    <source>
        <dbReference type="PROSITE" id="PS50056"/>
    </source>
</evidence>
<evidence type="ECO:0000313" key="2">
    <source>
        <dbReference type="EMBL" id="EFO91121.1"/>
    </source>
</evidence>
<reference evidence="2" key="1">
    <citation type="submission" date="2007-07" db="EMBL/GenBank/DDBJ databases">
        <title>PCAP assembly of the Caenorhabditis remanei genome.</title>
        <authorList>
            <consortium name="The Caenorhabditis remanei Sequencing Consortium"/>
            <person name="Wilson R.K."/>
        </authorList>
    </citation>
    <scope>NUCLEOTIDE SEQUENCE [LARGE SCALE GENOMIC DNA]</scope>
    <source>
        <strain evidence="2">PB4641</strain>
    </source>
</reference>
<proteinExistence type="predicted"/>
<dbReference type="SUPFAM" id="SSF52799">
    <property type="entry name" value="(Phosphotyrosine protein) phosphatases II"/>
    <property type="match status" value="1"/>
</dbReference>
<dbReference type="Proteomes" id="UP000008281">
    <property type="component" value="Unassembled WGS sequence"/>
</dbReference>
<dbReference type="OrthoDB" id="10051650at2759"/>
<feature type="domain" description="Tyrosine specific protein phosphatases" evidence="1">
    <location>
        <begin position="20"/>
        <end position="70"/>
    </location>
</feature>
<dbReference type="RefSeq" id="XP_003094620.2">
    <property type="nucleotide sequence ID" value="XM_003094572.2"/>
</dbReference>
<dbReference type="KEGG" id="crq:GCK72_015167"/>
<dbReference type="CTD" id="9804989"/>
<dbReference type="InParanoid" id="E3NAH6"/>
<dbReference type="InterPro" id="IPR029021">
    <property type="entry name" value="Prot-tyrosine_phosphatase-like"/>
</dbReference>
<dbReference type="GeneID" id="9804989"/>
<sequence length="94" mass="10936">MGKPYGKVDESKEPQALRNSHLLTAIKTFKLLHLQRNNHFKVWTTVFHCSYGVGRAMTFIGMNLIAESVKKDYEVTISDEWNKFKMSVNRIGFR</sequence>
<dbReference type="HOGENOM" id="CLU_2388305_0_0_1"/>
<dbReference type="InterPro" id="IPR000242">
    <property type="entry name" value="PTP_cat"/>
</dbReference>
<organism evidence="3">
    <name type="scientific">Caenorhabditis remanei</name>
    <name type="common">Caenorhabditis vulgaris</name>
    <dbReference type="NCBI Taxonomy" id="31234"/>
    <lineage>
        <taxon>Eukaryota</taxon>
        <taxon>Metazoa</taxon>
        <taxon>Ecdysozoa</taxon>
        <taxon>Nematoda</taxon>
        <taxon>Chromadorea</taxon>
        <taxon>Rhabditida</taxon>
        <taxon>Rhabditina</taxon>
        <taxon>Rhabditomorpha</taxon>
        <taxon>Rhabditoidea</taxon>
        <taxon>Rhabditidae</taxon>
        <taxon>Peloderinae</taxon>
        <taxon>Caenorhabditis</taxon>
    </lineage>
</organism>
<dbReference type="InterPro" id="IPR000387">
    <property type="entry name" value="Tyr_Pase_dom"/>
</dbReference>
<dbReference type="GO" id="GO:0004725">
    <property type="term" value="F:protein tyrosine phosphatase activity"/>
    <property type="evidence" value="ECO:0007669"/>
    <property type="project" value="InterPro"/>
</dbReference>
<accession>E3NAH6</accession>
<protein>
    <recommendedName>
        <fullName evidence="1">Tyrosine specific protein phosphatases domain-containing protein</fullName>
    </recommendedName>
</protein>
<gene>
    <name evidence="2" type="ORF">CRE_30428</name>
</gene>
<dbReference type="PROSITE" id="PS50056">
    <property type="entry name" value="TYR_PHOSPHATASE_2"/>
    <property type="match status" value="1"/>
</dbReference>
<dbReference type="Gene3D" id="3.90.190.10">
    <property type="entry name" value="Protein tyrosine phosphatase superfamily"/>
    <property type="match status" value="1"/>
</dbReference>
<keyword evidence="3" id="KW-1185">Reference proteome</keyword>